<dbReference type="InterPro" id="IPR036483">
    <property type="entry name" value="PWI_dom_sf"/>
</dbReference>
<evidence type="ECO:0000256" key="2">
    <source>
        <dbReference type="SAM" id="MobiDB-lite"/>
    </source>
</evidence>
<feature type="compositionally biased region" description="Low complexity" evidence="2">
    <location>
        <begin position="281"/>
        <end position="290"/>
    </location>
</feature>
<feature type="compositionally biased region" description="Basic residues" evidence="2">
    <location>
        <begin position="257"/>
        <end position="280"/>
    </location>
</feature>
<dbReference type="GO" id="GO:0005681">
    <property type="term" value="C:spliceosomal complex"/>
    <property type="evidence" value="ECO:0007669"/>
    <property type="project" value="TreeGrafter"/>
</dbReference>
<dbReference type="SMART" id="SM00311">
    <property type="entry name" value="PWI"/>
    <property type="match status" value="1"/>
</dbReference>
<feature type="compositionally biased region" description="Basic and acidic residues" evidence="2">
    <location>
        <begin position="245"/>
        <end position="256"/>
    </location>
</feature>
<evidence type="ECO:0000259" key="3">
    <source>
        <dbReference type="PROSITE" id="PS51025"/>
    </source>
</evidence>
<evidence type="ECO:0000256" key="1">
    <source>
        <dbReference type="ARBA" id="ARBA00022664"/>
    </source>
</evidence>
<reference evidence="4 5" key="1">
    <citation type="submission" date="2023-08" db="EMBL/GenBank/DDBJ databases">
        <title>Black Yeasts Isolated from many extreme environments.</title>
        <authorList>
            <person name="Coleine C."/>
            <person name="Stajich J.E."/>
            <person name="Selbmann L."/>
        </authorList>
    </citation>
    <scope>NUCLEOTIDE SEQUENCE [LARGE SCALE GENOMIC DNA]</scope>
    <source>
        <strain evidence="4 5">CCFEE 5935</strain>
    </source>
</reference>
<dbReference type="PANTHER" id="PTHR23148:SF0">
    <property type="entry name" value="SERINE_ARGININE REPETITIVE MATRIX PROTEIN 1"/>
    <property type="match status" value="1"/>
</dbReference>
<dbReference type="PANTHER" id="PTHR23148">
    <property type="entry name" value="SERINE/ARGININE REGULATED NUCLEAR MATRIX PROTEIN"/>
    <property type="match status" value="1"/>
</dbReference>
<feature type="compositionally biased region" description="Basic and acidic residues" evidence="2">
    <location>
        <begin position="122"/>
        <end position="180"/>
    </location>
</feature>
<keyword evidence="5" id="KW-1185">Reference proteome</keyword>
<protein>
    <recommendedName>
        <fullName evidence="3">PWI domain-containing protein</fullName>
    </recommendedName>
</protein>
<feature type="compositionally biased region" description="Basic and acidic residues" evidence="2">
    <location>
        <begin position="337"/>
        <end position="351"/>
    </location>
</feature>
<dbReference type="GO" id="GO:0048024">
    <property type="term" value="P:regulation of mRNA splicing, via spliceosome"/>
    <property type="evidence" value="ECO:0007669"/>
    <property type="project" value="TreeGrafter"/>
</dbReference>
<dbReference type="EMBL" id="JAVRRT010000005">
    <property type="protein sequence ID" value="KAK5172236.1"/>
    <property type="molecule type" value="Genomic_DNA"/>
</dbReference>
<keyword evidence="1" id="KW-0507">mRNA processing</keyword>
<accession>A0AAV9PF36</accession>
<dbReference type="GO" id="GO:0006397">
    <property type="term" value="P:mRNA processing"/>
    <property type="evidence" value="ECO:0007669"/>
    <property type="project" value="UniProtKB-KW"/>
</dbReference>
<feature type="domain" description="PWI" evidence="3">
    <location>
        <begin position="16"/>
        <end position="115"/>
    </location>
</feature>
<dbReference type="AlphaFoldDB" id="A0AAV9PF36"/>
<dbReference type="InterPro" id="IPR052225">
    <property type="entry name" value="Ser/Arg_repetitive_matrix"/>
</dbReference>
<feature type="region of interest" description="Disordered" evidence="2">
    <location>
        <begin position="122"/>
        <end position="380"/>
    </location>
</feature>
<dbReference type="InterPro" id="IPR002483">
    <property type="entry name" value="PWI_dom"/>
</dbReference>
<dbReference type="GO" id="GO:0003723">
    <property type="term" value="F:RNA binding"/>
    <property type="evidence" value="ECO:0007669"/>
    <property type="project" value="TreeGrafter"/>
</dbReference>
<name>A0AAV9PF36_9PEZI</name>
<feature type="compositionally biased region" description="Polar residues" evidence="2">
    <location>
        <begin position="353"/>
        <end position="365"/>
    </location>
</feature>
<feature type="compositionally biased region" description="Low complexity" evidence="2">
    <location>
        <begin position="305"/>
        <end position="318"/>
    </location>
</feature>
<dbReference type="GeneID" id="89925220"/>
<proteinExistence type="predicted"/>
<dbReference type="SUPFAM" id="SSF101233">
    <property type="entry name" value="PWI domain"/>
    <property type="match status" value="1"/>
</dbReference>
<evidence type="ECO:0000313" key="4">
    <source>
        <dbReference type="EMBL" id="KAK5172236.1"/>
    </source>
</evidence>
<feature type="compositionally biased region" description="Basic residues" evidence="2">
    <location>
        <begin position="224"/>
        <end position="242"/>
    </location>
</feature>
<dbReference type="Proteomes" id="UP001337655">
    <property type="component" value="Unassembled WGS sequence"/>
</dbReference>
<organism evidence="4 5">
    <name type="scientific">Saxophila tyrrhenica</name>
    <dbReference type="NCBI Taxonomy" id="1690608"/>
    <lineage>
        <taxon>Eukaryota</taxon>
        <taxon>Fungi</taxon>
        <taxon>Dikarya</taxon>
        <taxon>Ascomycota</taxon>
        <taxon>Pezizomycotina</taxon>
        <taxon>Dothideomycetes</taxon>
        <taxon>Dothideomycetidae</taxon>
        <taxon>Mycosphaerellales</taxon>
        <taxon>Extremaceae</taxon>
        <taxon>Saxophila</taxon>
    </lineage>
</organism>
<dbReference type="Pfam" id="PF01480">
    <property type="entry name" value="PWI"/>
    <property type="match status" value="1"/>
</dbReference>
<dbReference type="PROSITE" id="PS51025">
    <property type="entry name" value="PWI"/>
    <property type="match status" value="1"/>
</dbReference>
<gene>
    <name evidence="4" type="ORF">LTR77_003874</name>
</gene>
<evidence type="ECO:0000313" key="5">
    <source>
        <dbReference type="Proteomes" id="UP001337655"/>
    </source>
</evidence>
<sequence length="380" mass="43046">MSAALTTNVDQRLLRTTKFPPEFNTKVNLAKVNVQLIKAWVGDEVARILKSEDDVVTELVNNILDSSKHPNIKELQIQLTGFLDKDAAPFCQALWKLCLSAQDSPHGVPKELLEAKKAELAQAKADEDKAREDALKRQEADRERERDVARVRDRERSERGRGRGGRGGRDFDRRAPRDSRSPPPRRRHDDDDYRRPPPRATDSYIPSNPRRRGSPSYSRSPSPPRRRRRDPSRSRSPPRRSRNTSTERSRSRDRGSDRRRKRSSALRRRSPSPRRHRRRSPSSSDRSRSPPAKRNRRDSPSAARPSTSDSAPSHPSPAAKKKKDTALASNDLMSTNRRKESFRKEAGRLSREPSASTSPSVTPQTDTEKTKAGAQVGNDS</sequence>
<dbReference type="RefSeq" id="XP_064661080.1">
    <property type="nucleotide sequence ID" value="XM_064801129.1"/>
</dbReference>
<dbReference type="Gene3D" id="1.20.1390.10">
    <property type="entry name" value="PWI domain"/>
    <property type="match status" value="1"/>
</dbReference>
<comment type="caution">
    <text evidence="4">The sequence shown here is derived from an EMBL/GenBank/DDBJ whole genome shotgun (WGS) entry which is preliminary data.</text>
</comment>